<dbReference type="GO" id="GO:0030975">
    <property type="term" value="F:thiamine binding"/>
    <property type="evidence" value="ECO:0007669"/>
    <property type="project" value="InterPro"/>
</dbReference>
<dbReference type="EC" id="2.7.6.2" evidence="5"/>
<dbReference type="SMART" id="SM00983">
    <property type="entry name" value="TPK_B1_binding"/>
    <property type="match status" value="1"/>
</dbReference>
<reference evidence="7" key="2">
    <citation type="submission" date="2021-04" db="EMBL/GenBank/DDBJ databases">
        <authorList>
            <person name="Gilroy R."/>
        </authorList>
    </citation>
    <scope>NUCLEOTIDE SEQUENCE</scope>
    <source>
        <strain evidence="7">CHK33-5263</strain>
    </source>
</reference>
<dbReference type="AlphaFoldDB" id="A0A9D2DX93"/>
<dbReference type="Pfam" id="PF04263">
    <property type="entry name" value="TPK_catalytic"/>
    <property type="match status" value="1"/>
</dbReference>
<dbReference type="EMBL" id="DXBS01000087">
    <property type="protein sequence ID" value="HIZ24714.1"/>
    <property type="molecule type" value="Genomic_DNA"/>
</dbReference>
<evidence type="ECO:0000256" key="5">
    <source>
        <dbReference type="NCBIfam" id="TIGR01378"/>
    </source>
</evidence>
<dbReference type="CDD" id="cd07995">
    <property type="entry name" value="TPK"/>
    <property type="match status" value="1"/>
</dbReference>
<dbReference type="GO" id="GO:0016301">
    <property type="term" value="F:kinase activity"/>
    <property type="evidence" value="ECO:0007669"/>
    <property type="project" value="UniProtKB-KW"/>
</dbReference>
<dbReference type="GO" id="GO:0004788">
    <property type="term" value="F:thiamine diphosphokinase activity"/>
    <property type="evidence" value="ECO:0007669"/>
    <property type="project" value="UniProtKB-UniRule"/>
</dbReference>
<evidence type="ECO:0000259" key="6">
    <source>
        <dbReference type="SMART" id="SM00983"/>
    </source>
</evidence>
<dbReference type="InterPro" id="IPR053149">
    <property type="entry name" value="TPK"/>
</dbReference>
<evidence type="ECO:0000256" key="1">
    <source>
        <dbReference type="ARBA" id="ARBA00022679"/>
    </source>
</evidence>
<dbReference type="SUPFAM" id="SSF63999">
    <property type="entry name" value="Thiamin pyrophosphokinase, catalytic domain"/>
    <property type="match status" value="1"/>
</dbReference>
<keyword evidence="4" id="KW-0067">ATP-binding</keyword>
<gene>
    <name evidence="7" type="ORF">H9812_04480</name>
</gene>
<dbReference type="InterPro" id="IPR036759">
    <property type="entry name" value="TPK_catalytic_sf"/>
</dbReference>
<evidence type="ECO:0000256" key="2">
    <source>
        <dbReference type="ARBA" id="ARBA00022741"/>
    </source>
</evidence>
<organism evidence="7 8">
    <name type="scientific">Candidatus Gallimonas intestinigallinarum</name>
    <dbReference type="NCBI Taxonomy" id="2838604"/>
    <lineage>
        <taxon>Bacteria</taxon>
        <taxon>Bacillati</taxon>
        <taxon>Bacillota</taxon>
        <taxon>Clostridia</taxon>
        <taxon>Candidatus Gallimonas</taxon>
    </lineage>
</organism>
<dbReference type="InterPro" id="IPR007373">
    <property type="entry name" value="Thiamin_PyroPKinase_B1-bd"/>
</dbReference>
<name>A0A9D2DX93_9FIRM</name>
<dbReference type="InterPro" id="IPR007371">
    <property type="entry name" value="TPK_catalytic"/>
</dbReference>
<protein>
    <recommendedName>
        <fullName evidence="5">Thiamine diphosphokinase</fullName>
        <ecNumber evidence="5">2.7.6.2</ecNumber>
    </recommendedName>
</protein>
<evidence type="ECO:0000256" key="3">
    <source>
        <dbReference type="ARBA" id="ARBA00022777"/>
    </source>
</evidence>
<dbReference type="GO" id="GO:0005524">
    <property type="term" value="F:ATP binding"/>
    <property type="evidence" value="ECO:0007669"/>
    <property type="project" value="UniProtKB-KW"/>
</dbReference>
<feature type="domain" description="Thiamin pyrophosphokinase thiamin-binding" evidence="6">
    <location>
        <begin position="129"/>
        <end position="192"/>
    </location>
</feature>
<sequence>MRALILLNGEPYRGAIDGGGAVVYCCDGAYDWAKGRVKIDVNLGDFDSLSYVPDPPPAEVYPTEKDYTDGELALRRALDAGATEIVIYGGGGKREDHFVGNLHLLYQAAQRSARAVMVTNHARIYAATGEFVLDGAKGKTVSVTPFGGEVHILESSGFYYPLPARFVYGATLGISNVVTADVARFRVQGTVLVFVNEEAS</sequence>
<accession>A0A9D2DX93</accession>
<dbReference type="Pfam" id="PF04265">
    <property type="entry name" value="TPK_B1_binding"/>
    <property type="match status" value="1"/>
</dbReference>
<dbReference type="InterPro" id="IPR036371">
    <property type="entry name" value="TPK_B1-bd_sf"/>
</dbReference>
<dbReference type="Proteomes" id="UP000824044">
    <property type="component" value="Unassembled WGS sequence"/>
</dbReference>
<keyword evidence="1 7" id="KW-0808">Transferase</keyword>
<keyword evidence="3" id="KW-0418">Kinase</keyword>
<keyword evidence="2" id="KW-0547">Nucleotide-binding</keyword>
<dbReference type="SUPFAM" id="SSF63862">
    <property type="entry name" value="Thiamin pyrophosphokinase, substrate-binding domain"/>
    <property type="match status" value="1"/>
</dbReference>
<dbReference type="NCBIfam" id="TIGR01378">
    <property type="entry name" value="thi_PPkinase"/>
    <property type="match status" value="1"/>
</dbReference>
<evidence type="ECO:0000313" key="8">
    <source>
        <dbReference type="Proteomes" id="UP000824044"/>
    </source>
</evidence>
<dbReference type="PANTHER" id="PTHR41299:SF1">
    <property type="entry name" value="THIAMINE PYROPHOSPHOKINASE"/>
    <property type="match status" value="1"/>
</dbReference>
<evidence type="ECO:0000256" key="4">
    <source>
        <dbReference type="ARBA" id="ARBA00022840"/>
    </source>
</evidence>
<evidence type="ECO:0000313" key="7">
    <source>
        <dbReference type="EMBL" id="HIZ24714.1"/>
    </source>
</evidence>
<dbReference type="PANTHER" id="PTHR41299">
    <property type="entry name" value="THIAMINE PYROPHOSPHOKINASE"/>
    <property type="match status" value="1"/>
</dbReference>
<proteinExistence type="predicted"/>
<comment type="caution">
    <text evidence="7">The sequence shown here is derived from an EMBL/GenBank/DDBJ whole genome shotgun (WGS) entry which is preliminary data.</text>
</comment>
<reference evidence="7" key="1">
    <citation type="journal article" date="2021" name="PeerJ">
        <title>Extensive microbial diversity within the chicken gut microbiome revealed by metagenomics and culture.</title>
        <authorList>
            <person name="Gilroy R."/>
            <person name="Ravi A."/>
            <person name="Getino M."/>
            <person name="Pursley I."/>
            <person name="Horton D.L."/>
            <person name="Alikhan N.F."/>
            <person name="Baker D."/>
            <person name="Gharbi K."/>
            <person name="Hall N."/>
            <person name="Watson M."/>
            <person name="Adriaenssens E.M."/>
            <person name="Foster-Nyarko E."/>
            <person name="Jarju S."/>
            <person name="Secka A."/>
            <person name="Antonio M."/>
            <person name="Oren A."/>
            <person name="Chaudhuri R.R."/>
            <person name="La Ragione R."/>
            <person name="Hildebrand F."/>
            <person name="Pallen M.J."/>
        </authorList>
    </citation>
    <scope>NUCLEOTIDE SEQUENCE</scope>
    <source>
        <strain evidence="7">CHK33-5263</strain>
    </source>
</reference>
<dbReference type="GO" id="GO:0006772">
    <property type="term" value="P:thiamine metabolic process"/>
    <property type="evidence" value="ECO:0007669"/>
    <property type="project" value="UniProtKB-UniRule"/>
</dbReference>
<dbReference type="InterPro" id="IPR006282">
    <property type="entry name" value="Thi_PPkinase"/>
</dbReference>
<dbReference type="GO" id="GO:0009229">
    <property type="term" value="P:thiamine diphosphate biosynthetic process"/>
    <property type="evidence" value="ECO:0007669"/>
    <property type="project" value="InterPro"/>
</dbReference>
<dbReference type="Gene3D" id="3.40.50.10240">
    <property type="entry name" value="Thiamin pyrophosphokinase, catalytic domain"/>
    <property type="match status" value="1"/>
</dbReference>